<proteinExistence type="predicted"/>
<dbReference type="EMBL" id="JAKJXP020000072">
    <property type="protein sequence ID" value="KAK7749991.1"/>
    <property type="molecule type" value="Genomic_DNA"/>
</dbReference>
<evidence type="ECO:0000259" key="1">
    <source>
        <dbReference type="PROSITE" id="PS50181"/>
    </source>
</evidence>
<gene>
    <name evidence="2" type="ORF">SLS62_008100</name>
</gene>
<sequence length="497" mass="56239">MASLLSLPTELLFRILYYVESYNAHHRGSFYPLSLACKRLNEVAVPMLYRDVVFGPSKIESRQLTPQFVHAVQASGEHASMVKSYTLERGFDVKEPEDMSDPAVYGAFLKRVCENTRQKAKADLIERAFPAVGHVTETYPGLIASLYLPSLEEFRLEGYWGGLFEPFDVISKCIQESSPDERAELDIWPKLQKVVIEGTGEKYPDSTMPLAIFARLPQVECIEASAMADEQDSEEEPLWHIRPSSSGLRKLVLGSSFQLTNLNMRELLRAPKALKDFRYNVGHVWAHIDFSTKALETALQYQSHSLEHLTLSHAYYEYARDYDRNELQPMKFSSFDTLRVLEISPLFVFGDLEVQYDDHGRPGYKPLALAELDTESAKRNLVDMLPSSIQVLRFSRCGGDRAVCLCLSKCLQELASCKRDDGQFGNLRTIELHAPYRCADIQWDAIRPGFEAVRSIGIDAEVYDGGPLSCDEVTESRWGIPERIVEPGETRSGARKN</sequence>
<reference evidence="2 3" key="1">
    <citation type="submission" date="2024-02" db="EMBL/GenBank/DDBJ databases">
        <title>De novo assembly and annotation of 12 fungi associated with fruit tree decline syndrome in Ontario, Canada.</title>
        <authorList>
            <person name="Sulman M."/>
            <person name="Ellouze W."/>
            <person name="Ilyukhin E."/>
        </authorList>
    </citation>
    <scope>NUCLEOTIDE SEQUENCE [LARGE SCALE GENOMIC DNA]</scope>
    <source>
        <strain evidence="2 3">M11/M66-122</strain>
    </source>
</reference>
<dbReference type="PROSITE" id="PS50181">
    <property type="entry name" value="FBOX"/>
    <property type="match status" value="1"/>
</dbReference>
<keyword evidence="3" id="KW-1185">Reference proteome</keyword>
<dbReference type="InterPro" id="IPR001810">
    <property type="entry name" value="F-box_dom"/>
</dbReference>
<name>A0AAN9YMX3_9PEZI</name>
<dbReference type="AlphaFoldDB" id="A0AAN9YMX3"/>
<accession>A0AAN9YMX3</accession>
<evidence type="ECO:0000313" key="3">
    <source>
        <dbReference type="Proteomes" id="UP001320420"/>
    </source>
</evidence>
<comment type="caution">
    <text evidence="2">The sequence shown here is derived from an EMBL/GenBank/DDBJ whole genome shotgun (WGS) entry which is preliminary data.</text>
</comment>
<protein>
    <recommendedName>
        <fullName evidence="1">F-box domain-containing protein</fullName>
    </recommendedName>
</protein>
<evidence type="ECO:0000313" key="2">
    <source>
        <dbReference type="EMBL" id="KAK7749991.1"/>
    </source>
</evidence>
<organism evidence="2 3">
    <name type="scientific">Diatrype stigma</name>
    <dbReference type="NCBI Taxonomy" id="117547"/>
    <lineage>
        <taxon>Eukaryota</taxon>
        <taxon>Fungi</taxon>
        <taxon>Dikarya</taxon>
        <taxon>Ascomycota</taxon>
        <taxon>Pezizomycotina</taxon>
        <taxon>Sordariomycetes</taxon>
        <taxon>Xylariomycetidae</taxon>
        <taxon>Xylariales</taxon>
        <taxon>Diatrypaceae</taxon>
        <taxon>Diatrype</taxon>
    </lineage>
</organism>
<dbReference type="Proteomes" id="UP001320420">
    <property type="component" value="Unassembled WGS sequence"/>
</dbReference>
<feature type="domain" description="F-box" evidence="1">
    <location>
        <begin position="1"/>
        <end position="52"/>
    </location>
</feature>